<dbReference type="InterPro" id="IPR000631">
    <property type="entry name" value="CARKD"/>
</dbReference>
<evidence type="ECO:0000259" key="22">
    <source>
        <dbReference type="PROSITE" id="PS51385"/>
    </source>
</evidence>
<dbReference type="NCBIfam" id="TIGR00197">
    <property type="entry name" value="yjeF_nterm"/>
    <property type="match status" value="1"/>
</dbReference>
<evidence type="ECO:0000256" key="18">
    <source>
        <dbReference type="ARBA" id="ARBA00032624"/>
    </source>
</evidence>
<dbReference type="Gene3D" id="3.40.1190.20">
    <property type="match status" value="1"/>
</dbReference>
<evidence type="ECO:0000256" key="19">
    <source>
        <dbReference type="ARBA" id="ARBA00048238"/>
    </source>
</evidence>
<evidence type="ECO:0000256" key="6">
    <source>
        <dbReference type="ARBA" id="ARBA00012228"/>
    </source>
</evidence>
<evidence type="ECO:0000256" key="5">
    <source>
        <dbReference type="ARBA" id="ARBA00009524"/>
    </source>
</evidence>
<dbReference type="NCBIfam" id="TIGR00196">
    <property type="entry name" value="yjeF_cterm"/>
    <property type="match status" value="1"/>
</dbReference>
<organism evidence="23">
    <name type="scientific">bioreactor metagenome</name>
    <dbReference type="NCBI Taxonomy" id="1076179"/>
    <lineage>
        <taxon>unclassified sequences</taxon>
        <taxon>metagenomes</taxon>
        <taxon>ecological metagenomes</taxon>
    </lineage>
</organism>
<evidence type="ECO:0000256" key="1">
    <source>
        <dbReference type="ARBA" id="ARBA00000013"/>
    </source>
</evidence>
<keyword evidence="8" id="KW-0479">Metal-binding</keyword>
<dbReference type="HAMAP" id="MF_01966">
    <property type="entry name" value="NADHX_epimerase"/>
    <property type="match status" value="1"/>
</dbReference>
<keyword evidence="16" id="KW-0511">Multifunctional enzyme</keyword>
<gene>
    <name evidence="23" type="primary">nnr_4</name>
    <name evidence="23" type="ORF">SDC9_11365</name>
</gene>
<dbReference type="Gene3D" id="3.40.50.10260">
    <property type="entry name" value="YjeF N-terminal domain"/>
    <property type="match status" value="1"/>
</dbReference>
<comment type="catalytic activity">
    <reaction evidence="20">
        <text>(6S)-NADPHX + ADP = AMP + phosphate + NADPH + H(+)</text>
        <dbReference type="Rhea" id="RHEA:32235"/>
        <dbReference type="ChEBI" id="CHEBI:15378"/>
        <dbReference type="ChEBI" id="CHEBI:43474"/>
        <dbReference type="ChEBI" id="CHEBI:57783"/>
        <dbReference type="ChEBI" id="CHEBI:64076"/>
        <dbReference type="ChEBI" id="CHEBI:456215"/>
        <dbReference type="ChEBI" id="CHEBI:456216"/>
        <dbReference type="EC" id="4.2.1.136"/>
    </reaction>
</comment>
<keyword evidence="9" id="KW-0547">Nucleotide-binding</keyword>
<comment type="cofactor">
    <cofactor evidence="3">
        <name>K(+)</name>
        <dbReference type="ChEBI" id="CHEBI:29103"/>
    </cofactor>
</comment>
<evidence type="ECO:0000313" key="23">
    <source>
        <dbReference type="EMBL" id="MPL65701.1"/>
    </source>
</evidence>
<evidence type="ECO:0000256" key="12">
    <source>
        <dbReference type="ARBA" id="ARBA00022958"/>
    </source>
</evidence>
<evidence type="ECO:0000256" key="17">
    <source>
        <dbReference type="ARBA" id="ARBA00025153"/>
    </source>
</evidence>
<dbReference type="GO" id="GO:0046872">
    <property type="term" value="F:metal ion binding"/>
    <property type="evidence" value="ECO:0007669"/>
    <property type="project" value="UniProtKB-KW"/>
</dbReference>
<dbReference type="GO" id="GO:0052855">
    <property type="term" value="F:ADP-dependent NAD(P)H-hydrate dehydratase activity"/>
    <property type="evidence" value="ECO:0007669"/>
    <property type="project" value="UniProtKB-EC"/>
</dbReference>
<dbReference type="EMBL" id="VSSQ01000029">
    <property type="protein sequence ID" value="MPL65701.1"/>
    <property type="molecule type" value="Genomic_DNA"/>
</dbReference>
<comment type="function">
    <text evidence="17">Bifunctional enzyme that catalyzes the epimerization of the S- and R-forms of NAD(P)HX and the dehydration of the S-form of NAD(P)HX at the expense of ADP, which is converted to AMP. This allows the repair of both epimers of NAD(P)HX, a damaged form of NAD(P)H that is a result of enzymatic or heat-dependent hydration.</text>
</comment>
<evidence type="ECO:0000256" key="14">
    <source>
        <dbReference type="ARBA" id="ARBA00023235"/>
    </source>
</evidence>
<keyword evidence="14" id="KW-0413">Isomerase</keyword>
<dbReference type="GO" id="GO:0005524">
    <property type="term" value="F:ATP binding"/>
    <property type="evidence" value="ECO:0007669"/>
    <property type="project" value="UniProtKB-KW"/>
</dbReference>
<dbReference type="InterPro" id="IPR036652">
    <property type="entry name" value="YjeF_N_dom_sf"/>
</dbReference>
<dbReference type="PANTHER" id="PTHR12592:SF0">
    <property type="entry name" value="ATP-DEPENDENT (S)-NAD(P)H-HYDRATE DEHYDRATASE"/>
    <property type="match status" value="1"/>
</dbReference>
<dbReference type="GO" id="GO:0052856">
    <property type="term" value="F:NAD(P)HX epimerase activity"/>
    <property type="evidence" value="ECO:0007669"/>
    <property type="project" value="UniProtKB-EC"/>
</dbReference>
<comment type="catalytic activity">
    <reaction evidence="1">
        <text>(6R)-NADHX = (6S)-NADHX</text>
        <dbReference type="Rhea" id="RHEA:32215"/>
        <dbReference type="ChEBI" id="CHEBI:64074"/>
        <dbReference type="ChEBI" id="CHEBI:64075"/>
        <dbReference type="EC" id="5.1.99.6"/>
    </reaction>
</comment>
<feature type="domain" description="YjeF C-terminal" evidence="21">
    <location>
        <begin position="231"/>
        <end position="514"/>
    </location>
</feature>
<dbReference type="InterPro" id="IPR004443">
    <property type="entry name" value="YjeF_N_dom"/>
</dbReference>
<dbReference type="PROSITE" id="PS51385">
    <property type="entry name" value="YJEF_N"/>
    <property type="match status" value="1"/>
</dbReference>
<evidence type="ECO:0000256" key="13">
    <source>
        <dbReference type="ARBA" id="ARBA00023027"/>
    </source>
</evidence>
<keyword evidence="12" id="KW-0630">Potassium</keyword>
<keyword evidence="10" id="KW-0067">ATP-binding</keyword>
<evidence type="ECO:0000256" key="11">
    <source>
        <dbReference type="ARBA" id="ARBA00022857"/>
    </source>
</evidence>
<evidence type="ECO:0000256" key="15">
    <source>
        <dbReference type="ARBA" id="ARBA00023239"/>
    </source>
</evidence>
<evidence type="ECO:0000256" key="9">
    <source>
        <dbReference type="ARBA" id="ARBA00022741"/>
    </source>
</evidence>
<proteinExistence type="inferred from homology"/>
<sequence length="517" mass="53198">MKAATAAEMRKIDQIVIKTFGIPGTVLMENAGVETARQVVATLGTVENKMICIFAGKGNNGGDGFVVARHLFNQGAKIKVFLLGVKSAISGDAKVNLDIIIRMGISVIEVSHSRDWEKVKIAATFAECLVDALLGTGFTGEVSGDLAQAVEIINKSDKLKVAVDIPTGIDADTGQIRGSAVRADYTVTLGLPKPGLLIYPGAGCVGKLIMADIGIPVKLLTDNSIKQNIITSGSIKEILAIRQPDAHKGTTGKVTVIAGSQGLTGAAALTSMAASRTGAGLVTLGTAESLNDIMEAKLTEVMTRSLPETVGRTIGRKALPYIEEMALKSDVLAIGPGLGRQDETMALVRETIMKAECPLVIDADALNALVGHTEILNQAKALPILTPHPGEMARLTGLSVKDVSKDCVTTARHAAGLWGAVVVLKGARTIIAYPDGEVYINTNGNPGMATGGTGDVLTGVIAGLIAQGMTTHAAAIAGVHIHGLAGDIAAATRGTIGLVAGDVVEALPAAILGIQNL</sequence>
<reference evidence="23" key="1">
    <citation type="submission" date="2019-08" db="EMBL/GenBank/DDBJ databases">
        <authorList>
            <person name="Kucharzyk K."/>
            <person name="Murdoch R.W."/>
            <person name="Higgins S."/>
            <person name="Loffler F."/>
        </authorList>
    </citation>
    <scope>NUCLEOTIDE SEQUENCE</scope>
</reference>
<evidence type="ECO:0000256" key="3">
    <source>
        <dbReference type="ARBA" id="ARBA00001958"/>
    </source>
</evidence>
<dbReference type="EC" id="5.1.99.6" evidence="6"/>
<comment type="similarity">
    <text evidence="4">In the N-terminal section; belongs to the NnrE/AIBP family.</text>
</comment>
<dbReference type="InterPro" id="IPR030677">
    <property type="entry name" value="Nnr"/>
</dbReference>
<evidence type="ECO:0000256" key="7">
    <source>
        <dbReference type="ARBA" id="ARBA00013129"/>
    </source>
</evidence>
<dbReference type="PIRSF" id="PIRSF017184">
    <property type="entry name" value="Nnr"/>
    <property type="match status" value="1"/>
</dbReference>
<evidence type="ECO:0000256" key="20">
    <source>
        <dbReference type="ARBA" id="ARBA00049209"/>
    </source>
</evidence>
<dbReference type="CDD" id="cd01171">
    <property type="entry name" value="YXKO-related"/>
    <property type="match status" value="1"/>
</dbReference>
<evidence type="ECO:0000256" key="10">
    <source>
        <dbReference type="ARBA" id="ARBA00022840"/>
    </source>
</evidence>
<comment type="caution">
    <text evidence="23">The sequence shown here is derived from an EMBL/GenBank/DDBJ whole genome shotgun (WGS) entry which is preliminary data.</text>
</comment>
<evidence type="ECO:0000256" key="8">
    <source>
        <dbReference type="ARBA" id="ARBA00022723"/>
    </source>
</evidence>
<evidence type="ECO:0000256" key="2">
    <source>
        <dbReference type="ARBA" id="ARBA00000909"/>
    </source>
</evidence>
<dbReference type="PROSITE" id="PS01050">
    <property type="entry name" value="YJEF_C_2"/>
    <property type="match status" value="1"/>
</dbReference>
<dbReference type="InterPro" id="IPR017953">
    <property type="entry name" value="Carbohydrate_kinase_pred_CS"/>
</dbReference>
<dbReference type="HAMAP" id="MF_01965">
    <property type="entry name" value="NADHX_dehydratase"/>
    <property type="match status" value="1"/>
</dbReference>
<dbReference type="EC" id="4.2.1.136" evidence="7"/>
<evidence type="ECO:0000259" key="21">
    <source>
        <dbReference type="PROSITE" id="PS51383"/>
    </source>
</evidence>
<comment type="catalytic activity">
    <reaction evidence="19">
        <text>(6S)-NADHX + ADP = AMP + phosphate + NADH + H(+)</text>
        <dbReference type="Rhea" id="RHEA:32223"/>
        <dbReference type="ChEBI" id="CHEBI:15378"/>
        <dbReference type="ChEBI" id="CHEBI:43474"/>
        <dbReference type="ChEBI" id="CHEBI:57945"/>
        <dbReference type="ChEBI" id="CHEBI:64074"/>
        <dbReference type="ChEBI" id="CHEBI:456215"/>
        <dbReference type="ChEBI" id="CHEBI:456216"/>
        <dbReference type="EC" id="4.2.1.136"/>
    </reaction>
</comment>
<dbReference type="GO" id="GO:0110051">
    <property type="term" value="P:metabolite repair"/>
    <property type="evidence" value="ECO:0007669"/>
    <property type="project" value="TreeGrafter"/>
</dbReference>
<protein>
    <recommendedName>
        <fullName evidence="18">Nicotinamide nucleotide repair protein</fullName>
        <ecNumber evidence="7">4.2.1.136</ecNumber>
        <ecNumber evidence="6">5.1.99.6</ecNumber>
    </recommendedName>
</protein>
<feature type="domain" description="YjeF N-terminal" evidence="22">
    <location>
        <begin position="9"/>
        <end position="221"/>
    </location>
</feature>
<dbReference type="SUPFAM" id="SSF64153">
    <property type="entry name" value="YjeF N-terminal domain-like"/>
    <property type="match status" value="1"/>
</dbReference>
<dbReference type="Pfam" id="PF01256">
    <property type="entry name" value="Carb_kinase"/>
    <property type="match status" value="1"/>
</dbReference>
<dbReference type="SUPFAM" id="SSF53613">
    <property type="entry name" value="Ribokinase-like"/>
    <property type="match status" value="1"/>
</dbReference>
<name>A0A644TJ15_9ZZZZ</name>
<comment type="catalytic activity">
    <reaction evidence="2">
        <text>(6R)-NADPHX = (6S)-NADPHX</text>
        <dbReference type="Rhea" id="RHEA:32227"/>
        <dbReference type="ChEBI" id="CHEBI:64076"/>
        <dbReference type="ChEBI" id="CHEBI:64077"/>
        <dbReference type="EC" id="5.1.99.6"/>
    </reaction>
</comment>
<evidence type="ECO:0000256" key="16">
    <source>
        <dbReference type="ARBA" id="ARBA00023268"/>
    </source>
</evidence>
<comment type="similarity">
    <text evidence="5">In the C-terminal section; belongs to the NnrD/CARKD family.</text>
</comment>
<dbReference type="PROSITE" id="PS51383">
    <property type="entry name" value="YJEF_C_3"/>
    <property type="match status" value="1"/>
</dbReference>
<dbReference type="Pfam" id="PF03853">
    <property type="entry name" value="YjeF_N"/>
    <property type="match status" value="1"/>
</dbReference>
<dbReference type="InterPro" id="IPR029056">
    <property type="entry name" value="Ribokinase-like"/>
</dbReference>
<evidence type="ECO:0000256" key="4">
    <source>
        <dbReference type="ARBA" id="ARBA00006001"/>
    </source>
</evidence>
<keyword evidence="15" id="KW-0456">Lyase</keyword>
<dbReference type="AlphaFoldDB" id="A0A644TJ15"/>
<accession>A0A644TJ15</accession>
<dbReference type="PANTHER" id="PTHR12592">
    <property type="entry name" value="ATP-DEPENDENT (S)-NAD(P)H-HYDRATE DEHYDRATASE FAMILY MEMBER"/>
    <property type="match status" value="1"/>
</dbReference>
<keyword evidence="13" id="KW-0520">NAD</keyword>
<keyword evidence="11" id="KW-0521">NADP</keyword>